<dbReference type="GO" id="GO:0031201">
    <property type="term" value="C:SNARE complex"/>
    <property type="evidence" value="ECO:0007669"/>
    <property type="project" value="TreeGrafter"/>
</dbReference>
<gene>
    <name evidence="13" type="primary">SEC20</name>
    <name evidence="13" type="ORF">AWJ20_4248</name>
</gene>
<evidence type="ECO:0000256" key="10">
    <source>
        <dbReference type="SAM" id="MobiDB-lite"/>
    </source>
</evidence>
<dbReference type="Pfam" id="PF03908">
    <property type="entry name" value="Sec20"/>
    <property type="match status" value="1"/>
</dbReference>
<evidence type="ECO:0000256" key="8">
    <source>
        <dbReference type="ARBA" id="ARBA00023136"/>
    </source>
</evidence>
<evidence type="ECO:0000256" key="7">
    <source>
        <dbReference type="ARBA" id="ARBA00023054"/>
    </source>
</evidence>
<dbReference type="InterPro" id="IPR005606">
    <property type="entry name" value="Sec20"/>
</dbReference>
<dbReference type="PANTHER" id="PTHR12825:SF0">
    <property type="entry name" value="VESICLE TRANSPORT PROTEIN SEC20"/>
    <property type="match status" value="1"/>
</dbReference>
<dbReference type="GO" id="GO:0005484">
    <property type="term" value="F:SNAP receptor activity"/>
    <property type="evidence" value="ECO:0007669"/>
    <property type="project" value="InterPro"/>
</dbReference>
<comment type="similarity">
    <text evidence="9">Belongs to the SEC20 family.</text>
</comment>
<evidence type="ECO:0000256" key="4">
    <source>
        <dbReference type="ARBA" id="ARBA00022824"/>
    </source>
</evidence>
<keyword evidence="3 11" id="KW-0812">Transmembrane</keyword>
<dbReference type="AlphaFoldDB" id="A0A161HJ97"/>
<dbReference type="PANTHER" id="PTHR12825">
    <property type="entry name" value="BNIP1-RELATED"/>
    <property type="match status" value="1"/>
</dbReference>
<evidence type="ECO:0000313" key="14">
    <source>
        <dbReference type="Proteomes" id="UP000189580"/>
    </source>
</evidence>
<dbReference type="Proteomes" id="UP000189580">
    <property type="component" value="Chromosome c"/>
</dbReference>
<evidence type="ECO:0000256" key="2">
    <source>
        <dbReference type="ARBA" id="ARBA00022448"/>
    </source>
</evidence>
<feature type="region of interest" description="Disordered" evidence="10">
    <location>
        <begin position="117"/>
        <end position="143"/>
    </location>
</feature>
<organism evidence="13 14">
    <name type="scientific">Sugiyamaella lignohabitans</name>
    <dbReference type="NCBI Taxonomy" id="796027"/>
    <lineage>
        <taxon>Eukaryota</taxon>
        <taxon>Fungi</taxon>
        <taxon>Dikarya</taxon>
        <taxon>Ascomycota</taxon>
        <taxon>Saccharomycotina</taxon>
        <taxon>Dipodascomycetes</taxon>
        <taxon>Dipodascales</taxon>
        <taxon>Trichomonascaceae</taxon>
        <taxon>Sugiyamaella</taxon>
    </lineage>
</organism>
<evidence type="ECO:0000256" key="5">
    <source>
        <dbReference type="ARBA" id="ARBA00022892"/>
    </source>
</evidence>
<protein>
    <submittedName>
        <fullName evidence="13">Sec20p</fullName>
    </submittedName>
</protein>
<comment type="subcellular location">
    <subcellularLocation>
        <location evidence="1">Endoplasmic reticulum membrane</location>
        <topology evidence="1">Single-pass type IV membrane protein</topology>
    </subcellularLocation>
</comment>
<keyword evidence="2" id="KW-0813">Transport</keyword>
<keyword evidence="14" id="KW-1185">Reference proteome</keyword>
<dbReference type="GO" id="GO:0006890">
    <property type="term" value="P:retrograde vesicle-mediated transport, Golgi to endoplasmic reticulum"/>
    <property type="evidence" value="ECO:0007669"/>
    <property type="project" value="InterPro"/>
</dbReference>
<name>A0A161HJ97_9ASCO</name>
<dbReference type="KEGG" id="slb:AWJ20_4248"/>
<dbReference type="EMBL" id="CP014500">
    <property type="protein sequence ID" value="ANB11438.1"/>
    <property type="molecule type" value="Genomic_DNA"/>
</dbReference>
<sequence length="352" mass="39829">MTIEEAITRQLDSYHLLLELITRLHTLSSSKEVRQELADLIQRRIKEYDTATESLEIQIENHVSQTDPNRKRYLVSLDRIRENLRLAKVRFRKAQIQSKKNTELAWIKERELIFRPPREDDKSKSSTNGHSKDSGGSGKRELSTQDMLVSKSEDITAKLRHVHQMAQTEVVKSSLNIDELDYSTKTLRELEHKYSAFDVMLNGSQRLVRHLEEADKWDRIYMLASLGFLALVVAWILWRRIFKAPTMLVLWVMLKFFRLVRPSPSDIVNAKSSIFTAPVAETQEIAASAVSSSSELASASGTVLDSISSVTETADELIETLASVLSEAVSTAAETLLAATNRAEPLPVHNDL</sequence>
<evidence type="ECO:0000256" key="1">
    <source>
        <dbReference type="ARBA" id="ARBA00004163"/>
    </source>
</evidence>
<feature type="transmembrane region" description="Helical" evidence="11">
    <location>
        <begin position="220"/>
        <end position="238"/>
    </location>
</feature>
<evidence type="ECO:0000256" key="9">
    <source>
        <dbReference type="ARBA" id="ARBA00037934"/>
    </source>
</evidence>
<evidence type="ECO:0000313" key="13">
    <source>
        <dbReference type="EMBL" id="ANB11438.1"/>
    </source>
</evidence>
<dbReference type="GeneID" id="30036359"/>
<evidence type="ECO:0000256" key="11">
    <source>
        <dbReference type="SAM" id="Phobius"/>
    </source>
</evidence>
<keyword evidence="8 11" id="KW-0472">Membrane</keyword>
<keyword evidence="7" id="KW-0175">Coiled coil</keyword>
<feature type="domain" description="Sec20 C-terminal" evidence="12">
    <location>
        <begin position="150"/>
        <end position="241"/>
    </location>
</feature>
<dbReference type="RefSeq" id="XP_018733915.1">
    <property type="nucleotide sequence ID" value="XM_018881312.1"/>
</dbReference>
<keyword evidence="4" id="KW-0256">Endoplasmic reticulum</keyword>
<dbReference type="OrthoDB" id="4086189at2759"/>
<keyword evidence="5" id="KW-0931">ER-Golgi transport</keyword>
<evidence type="ECO:0000259" key="12">
    <source>
        <dbReference type="Pfam" id="PF03908"/>
    </source>
</evidence>
<evidence type="ECO:0000256" key="3">
    <source>
        <dbReference type="ARBA" id="ARBA00022692"/>
    </source>
</evidence>
<keyword evidence="6 11" id="KW-1133">Transmembrane helix</keyword>
<reference evidence="13 14" key="1">
    <citation type="submission" date="2016-02" db="EMBL/GenBank/DDBJ databases">
        <title>Complete genome sequence and transcriptome regulation of the pentose utilising yeast Sugiyamaella lignohabitans.</title>
        <authorList>
            <person name="Bellasio M."/>
            <person name="Peymann A."/>
            <person name="Valli M."/>
            <person name="Sipitzky M."/>
            <person name="Graf A."/>
            <person name="Sauer M."/>
            <person name="Marx H."/>
            <person name="Mattanovich D."/>
        </authorList>
    </citation>
    <scope>NUCLEOTIDE SEQUENCE [LARGE SCALE GENOMIC DNA]</scope>
    <source>
        <strain evidence="13 14">CBS 10342</strain>
    </source>
</reference>
<proteinExistence type="inferred from homology"/>
<dbReference type="InterPro" id="IPR056173">
    <property type="entry name" value="Sec20_C"/>
</dbReference>
<dbReference type="GO" id="GO:0005789">
    <property type="term" value="C:endoplasmic reticulum membrane"/>
    <property type="evidence" value="ECO:0007669"/>
    <property type="project" value="UniProtKB-SubCell"/>
</dbReference>
<evidence type="ECO:0000256" key="6">
    <source>
        <dbReference type="ARBA" id="ARBA00022989"/>
    </source>
</evidence>
<accession>A0A161HJ97</accession>